<sequence length="170" mass="19847">MQEALSTYFGLSVPFTAVELKAAYRRLARRLHPDKGGSKEAFQTLQHYYQAARPYCQAEEPLSPKKTTSPPRSTYSYSSSTYHRLETFLDHWGIEDEQERQSYCEWAIQLGIEDSLILLEYLRELLKARQYCYCPSYAWQAMIDKYGAQLARVLLPWSIAQELQGRVFRS</sequence>
<protein>
    <recommendedName>
        <fullName evidence="2">J domain-containing protein</fullName>
    </recommendedName>
</protein>
<dbReference type="Gene3D" id="1.10.287.110">
    <property type="entry name" value="DnaJ domain"/>
    <property type="match status" value="1"/>
</dbReference>
<accession>A0A251X8E3</accession>
<gene>
    <name evidence="3" type="ORF">TPSD3_08450</name>
</gene>
<dbReference type="SMART" id="SM00271">
    <property type="entry name" value="DnaJ"/>
    <property type="match status" value="1"/>
</dbReference>
<comment type="caution">
    <text evidence="3">The sequence shown here is derived from an EMBL/GenBank/DDBJ whole genome shotgun (WGS) entry which is preliminary data.</text>
</comment>
<reference evidence="3 4" key="1">
    <citation type="submission" date="2016-12" db="EMBL/GenBank/DDBJ databases">
        <title>Thioflexothrix psekupsii D3 genome sequencing and assembly.</title>
        <authorList>
            <person name="Fomenkov A."/>
            <person name="Vincze T."/>
            <person name="Grabovich M."/>
            <person name="Anton B.P."/>
            <person name="Dubinina G."/>
            <person name="Orlova M."/>
            <person name="Belousova E."/>
            <person name="Roberts R.J."/>
        </authorList>
    </citation>
    <scope>NUCLEOTIDE SEQUENCE [LARGE SCALE GENOMIC DNA]</scope>
    <source>
        <strain evidence="3">D3</strain>
    </source>
</reference>
<evidence type="ECO:0000256" key="1">
    <source>
        <dbReference type="ARBA" id="ARBA00023186"/>
    </source>
</evidence>
<dbReference type="InterPro" id="IPR036869">
    <property type="entry name" value="J_dom_sf"/>
</dbReference>
<keyword evidence="1" id="KW-0143">Chaperone</keyword>
<dbReference type="EMBL" id="MSLT01000012">
    <property type="protein sequence ID" value="OUD14338.1"/>
    <property type="molecule type" value="Genomic_DNA"/>
</dbReference>
<dbReference type="Pfam" id="PF00226">
    <property type="entry name" value="DnaJ"/>
    <property type="match status" value="1"/>
</dbReference>
<feature type="domain" description="J" evidence="2">
    <location>
        <begin position="4"/>
        <end position="79"/>
    </location>
</feature>
<dbReference type="Proteomes" id="UP000194798">
    <property type="component" value="Unassembled WGS sequence"/>
</dbReference>
<evidence type="ECO:0000313" key="3">
    <source>
        <dbReference type="EMBL" id="OUD14338.1"/>
    </source>
</evidence>
<dbReference type="AlphaFoldDB" id="A0A251X8E3"/>
<dbReference type="CDD" id="cd06257">
    <property type="entry name" value="DnaJ"/>
    <property type="match status" value="1"/>
</dbReference>
<dbReference type="SUPFAM" id="SSF46565">
    <property type="entry name" value="Chaperone J-domain"/>
    <property type="match status" value="1"/>
</dbReference>
<evidence type="ECO:0000313" key="4">
    <source>
        <dbReference type="Proteomes" id="UP000194798"/>
    </source>
</evidence>
<keyword evidence="4" id="KW-1185">Reference proteome</keyword>
<dbReference type="PROSITE" id="PS50076">
    <property type="entry name" value="DNAJ_2"/>
    <property type="match status" value="1"/>
</dbReference>
<organism evidence="3 4">
    <name type="scientific">Thioflexithrix psekupsensis</name>
    <dbReference type="NCBI Taxonomy" id="1570016"/>
    <lineage>
        <taxon>Bacteria</taxon>
        <taxon>Pseudomonadati</taxon>
        <taxon>Pseudomonadota</taxon>
        <taxon>Gammaproteobacteria</taxon>
        <taxon>Thiotrichales</taxon>
        <taxon>Thioflexithrix</taxon>
    </lineage>
</organism>
<dbReference type="InterPro" id="IPR001623">
    <property type="entry name" value="DnaJ_domain"/>
</dbReference>
<evidence type="ECO:0000259" key="2">
    <source>
        <dbReference type="PROSITE" id="PS50076"/>
    </source>
</evidence>
<name>A0A251X8E3_9GAMM</name>
<proteinExistence type="predicted"/>